<dbReference type="Proteomes" id="UP000263517">
    <property type="component" value="Unassembled WGS sequence"/>
</dbReference>
<evidence type="ECO:0000256" key="2">
    <source>
        <dbReference type="ARBA" id="ARBA00005525"/>
    </source>
</evidence>
<dbReference type="KEGG" id="aal:EP13_14665"/>
<dbReference type="GO" id="GO:0055129">
    <property type="term" value="P:L-proline biosynthetic process"/>
    <property type="evidence" value="ECO:0007669"/>
    <property type="project" value="UniProtKB-UniRule"/>
</dbReference>
<evidence type="ECO:0000313" key="17">
    <source>
        <dbReference type="EMBL" id="HBU51960.1"/>
    </source>
</evidence>
<evidence type="ECO:0000313" key="20">
    <source>
        <dbReference type="Proteomes" id="UP000264779"/>
    </source>
</evidence>
<dbReference type="FunFam" id="3.40.50.720:FF:000105">
    <property type="entry name" value="Pyrroline-5-carboxylate reductase"/>
    <property type="match status" value="1"/>
</dbReference>
<feature type="binding site" evidence="12">
    <location>
        <begin position="9"/>
        <end position="14"/>
    </location>
    <ligand>
        <name>NADP(+)</name>
        <dbReference type="ChEBI" id="CHEBI:58349"/>
    </ligand>
</feature>
<dbReference type="GeneID" id="78256136"/>
<accession>A0A075P4F7</accession>
<evidence type="ECO:0000256" key="7">
    <source>
        <dbReference type="ARBA" id="ARBA00023002"/>
    </source>
</evidence>
<dbReference type="FunFam" id="1.10.3730.10:FF:000001">
    <property type="entry name" value="Pyrroline-5-carboxylate reductase"/>
    <property type="match status" value="1"/>
</dbReference>
<keyword evidence="5 10" id="KW-0641">Proline biosynthesis</keyword>
<dbReference type="SUPFAM" id="SSF48179">
    <property type="entry name" value="6-phosphogluconate dehydrogenase C-terminal domain-like"/>
    <property type="match status" value="1"/>
</dbReference>
<evidence type="ECO:0000313" key="16">
    <source>
        <dbReference type="EMBL" id="HAW77344.1"/>
    </source>
</evidence>
<comment type="similarity">
    <text evidence="2 10">Belongs to the pyrroline-5-carboxylate reductase family.</text>
</comment>
<evidence type="ECO:0000256" key="4">
    <source>
        <dbReference type="ARBA" id="ARBA00022605"/>
    </source>
</evidence>
<evidence type="ECO:0000313" key="19">
    <source>
        <dbReference type="Proteomes" id="UP000263517"/>
    </source>
</evidence>
<feature type="binding site" evidence="12">
    <location>
        <begin position="70"/>
        <end position="73"/>
    </location>
    <ligand>
        <name>NADP(+)</name>
        <dbReference type="ChEBI" id="CHEBI:58349"/>
    </ligand>
</feature>
<feature type="domain" description="Pyrroline-5-carboxylate reductase dimerisation" evidence="14">
    <location>
        <begin position="164"/>
        <end position="269"/>
    </location>
</feature>
<proteinExistence type="inferred from homology"/>
<evidence type="ECO:0000256" key="8">
    <source>
        <dbReference type="ARBA" id="ARBA00050547"/>
    </source>
</evidence>
<comment type="function">
    <text evidence="10">Catalyzes the reduction of 1-pyrroline-5-carboxylate (PCA) to L-proline.</text>
</comment>
<evidence type="ECO:0000256" key="10">
    <source>
        <dbReference type="HAMAP-Rule" id="MF_01925"/>
    </source>
</evidence>
<evidence type="ECO:0000256" key="6">
    <source>
        <dbReference type="ARBA" id="ARBA00022857"/>
    </source>
</evidence>
<dbReference type="Pfam" id="PF03807">
    <property type="entry name" value="F420_oxidored"/>
    <property type="match status" value="1"/>
</dbReference>
<dbReference type="GO" id="GO:0004735">
    <property type="term" value="F:pyrroline-5-carboxylate reductase activity"/>
    <property type="evidence" value="ECO:0007669"/>
    <property type="project" value="UniProtKB-UniRule"/>
</dbReference>
<dbReference type="InterPro" id="IPR036291">
    <property type="entry name" value="NAD(P)-bd_dom_sf"/>
</dbReference>
<dbReference type="InterPro" id="IPR000304">
    <property type="entry name" value="Pyrroline-COOH_reductase"/>
</dbReference>
<dbReference type="Gene3D" id="1.10.3730.10">
    <property type="entry name" value="ProC C-terminal domain-like"/>
    <property type="match status" value="1"/>
</dbReference>
<sequence>MQQKKLAFIGAGNMSRSIISGLIQSGYDKSRILASNPSTPKLDQLKSEFGIQTTQSNDEACQFADAIVLAVKPQIMGDMCADLQHNNDLSGKLFLSIAAGLPVARLQAMLGGDYPVVRIMPNTPSLLGKGMSGMYADSTVCEDDRTYVDDVMNSVGETVWVEQEEGINGVIAAAGSSPAYFFLFLQCMQEEAMAMGFDKAQSRLMVQQAMLGAAEMVCHNPDLELSELRAQVTSKGGTTAEAVNTFIDEGLKDIVSKSMRAAVARAEEMAKQL</sequence>
<dbReference type="eggNOG" id="COG0345">
    <property type="taxonomic scope" value="Bacteria"/>
</dbReference>
<feature type="domain" description="Pyrroline-5-carboxylate reductase catalytic N-terminal" evidence="13">
    <location>
        <begin position="5"/>
        <end position="100"/>
    </location>
</feature>
<dbReference type="RefSeq" id="WP_044057884.1">
    <property type="nucleotide sequence ID" value="NZ_CALBIY010000075.1"/>
</dbReference>
<keyword evidence="7 10" id="KW-0560">Oxidoreductase</keyword>
<evidence type="ECO:0000256" key="11">
    <source>
        <dbReference type="NCBIfam" id="TIGR00112"/>
    </source>
</evidence>
<comment type="catalytic activity">
    <reaction evidence="8 10">
        <text>L-proline + NAD(+) = (S)-1-pyrroline-5-carboxylate + NADH + 2 H(+)</text>
        <dbReference type="Rhea" id="RHEA:14105"/>
        <dbReference type="ChEBI" id="CHEBI:15378"/>
        <dbReference type="ChEBI" id="CHEBI:17388"/>
        <dbReference type="ChEBI" id="CHEBI:57540"/>
        <dbReference type="ChEBI" id="CHEBI:57945"/>
        <dbReference type="ChEBI" id="CHEBI:60039"/>
        <dbReference type="EC" id="1.5.1.2"/>
    </reaction>
</comment>
<comment type="pathway">
    <text evidence="1 10">Amino-acid biosynthesis; L-proline biosynthesis; L-proline from L-glutamate 5-semialdehyde: step 1/1.</text>
</comment>
<dbReference type="KEGG" id="aaus:EP12_15230"/>
<keyword evidence="6 10" id="KW-0521">NADP</keyword>
<gene>
    <name evidence="10" type="primary">proC</name>
    <name evidence="16" type="ORF">DCW74_16620</name>
    <name evidence="17" type="ORF">DEB45_11930</name>
    <name evidence="15" type="ORF">EP13_14665</name>
</gene>
<protein>
    <recommendedName>
        <fullName evidence="10 11">Pyrroline-5-carboxylate reductase</fullName>
        <shortName evidence="10">P5C reductase</shortName>
        <shortName evidence="10">P5CR</shortName>
        <ecNumber evidence="10 11">1.5.1.2</ecNumber>
    </recommendedName>
    <alternativeName>
        <fullName evidence="10">PCA reductase</fullName>
    </alternativeName>
</protein>
<evidence type="ECO:0000259" key="14">
    <source>
        <dbReference type="Pfam" id="PF14748"/>
    </source>
</evidence>
<evidence type="ECO:0000313" key="15">
    <source>
        <dbReference type="EMBL" id="AIF99825.1"/>
    </source>
</evidence>
<evidence type="ECO:0000259" key="13">
    <source>
        <dbReference type="Pfam" id="PF03807"/>
    </source>
</evidence>
<dbReference type="InterPro" id="IPR008927">
    <property type="entry name" value="6-PGluconate_DH-like_C_sf"/>
</dbReference>
<evidence type="ECO:0000256" key="12">
    <source>
        <dbReference type="PIRSR" id="PIRSR000193-1"/>
    </source>
</evidence>
<dbReference type="Gene3D" id="3.40.50.720">
    <property type="entry name" value="NAD(P)-binding Rossmann-like Domain"/>
    <property type="match status" value="1"/>
</dbReference>
<keyword evidence="3 10" id="KW-0963">Cytoplasm</keyword>
<feature type="binding site" evidence="12">
    <location>
        <position position="57"/>
    </location>
    <ligand>
        <name>NADPH</name>
        <dbReference type="ChEBI" id="CHEBI:57783"/>
    </ligand>
</feature>
<evidence type="ECO:0000256" key="3">
    <source>
        <dbReference type="ARBA" id="ARBA00022490"/>
    </source>
</evidence>
<keyword evidence="4 10" id="KW-0028">Amino-acid biosynthesis</keyword>
<dbReference type="PANTHER" id="PTHR11645:SF0">
    <property type="entry name" value="PYRROLINE-5-CARBOXYLATE REDUCTASE 3"/>
    <property type="match status" value="1"/>
</dbReference>
<dbReference type="AlphaFoldDB" id="A0A075P4F7"/>
<keyword evidence="18" id="KW-1185">Reference proteome</keyword>
<name>A0A075P4F7_9ALTE</name>
<dbReference type="STRING" id="589873.EP12_15230"/>
<dbReference type="Pfam" id="PF14748">
    <property type="entry name" value="P5CR_dimer"/>
    <property type="match status" value="1"/>
</dbReference>
<dbReference type="NCBIfam" id="TIGR00112">
    <property type="entry name" value="proC"/>
    <property type="match status" value="1"/>
</dbReference>
<dbReference type="OrthoDB" id="9805754at2"/>
<reference evidence="15 18" key="1">
    <citation type="submission" date="2014-06" db="EMBL/GenBank/DDBJ databases">
        <title>Genomes of Alteromonas australica, a world apart.</title>
        <authorList>
            <person name="Gonzaga A."/>
            <person name="Lopez-Perez M."/>
            <person name="Rodriguez-Valera F."/>
        </authorList>
    </citation>
    <scope>NUCLEOTIDE SEQUENCE [LARGE SCALE GENOMIC DNA]</scope>
    <source>
        <strain evidence="15 18">H 17</strain>
    </source>
</reference>
<evidence type="ECO:0000313" key="18">
    <source>
        <dbReference type="Proteomes" id="UP000056090"/>
    </source>
</evidence>
<dbReference type="InterPro" id="IPR028939">
    <property type="entry name" value="P5C_Rdtase_cat_N"/>
</dbReference>
<dbReference type="Proteomes" id="UP000264779">
    <property type="component" value="Unassembled WGS sequence"/>
</dbReference>
<dbReference type="PATRIC" id="fig|589873.4.peg.3304"/>
<dbReference type="EC" id="1.5.1.2" evidence="10 11"/>
<dbReference type="SUPFAM" id="SSF51735">
    <property type="entry name" value="NAD(P)-binding Rossmann-fold domains"/>
    <property type="match status" value="1"/>
</dbReference>
<dbReference type="HAMAP" id="MF_01925">
    <property type="entry name" value="P5C_reductase"/>
    <property type="match status" value="1"/>
</dbReference>
<dbReference type="InterPro" id="IPR029036">
    <property type="entry name" value="P5CR_dimer"/>
</dbReference>
<dbReference type="EMBL" id="DNAN01000585">
    <property type="protein sequence ID" value="HAW77344.1"/>
    <property type="molecule type" value="Genomic_DNA"/>
</dbReference>
<comment type="catalytic activity">
    <reaction evidence="9 10">
        <text>L-proline + NADP(+) = (S)-1-pyrroline-5-carboxylate + NADPH + 2 H(+)</text>
        <dbReference type="Rhea" id="RHEA:14109"/>
        <dbReference type="ChEBI" id="CHEBI:15378"/>
        <dbReference type="ChEBI" id="CHEBI:17388"/>
        <dbReference type="ChEBI" id="CHEBI:57783"/>
        <dbReference type="ChEBI" id="CHEBI:58349"/>
        <dbReference type="ChEBI" id="CHEBI:60039"/>
        <dbReference type="EC" id="1.5.1.2"/>
    </reaction>
</comment>
<evidence type="ECO:0000256" key="5">
    <source>
        <dbReference type="ARBA" id="ARBA00022650"/>
    </source>
</evidence>
<dbReference type="EMBL" id="DONK01000180">
    <property type="protein sequence ID" value="HBU51960.1"/>
    <property type="molecule type" value="Genomic_DNA"/>
</dbReference>
<evidence type="ECO:0000256" key="9">
    <source>
        <dbReference type="ARBA" id="ARBA00052690"/>
    </source>
</evidence>
<dbReference type="UniPathway" id="UPA00098">
    <property type="reaction ID" value="UER00361"/>
</dbReference>
<evidence type="ECO:0000256" key="1">
    <source>
        <dbReference type="ARBA" id="ARBA00005205"/>
    </source>
</evidence>
<comment type="subcellular location">
    <subcellularLocation>
        <location evidence="10">Cytoplasm</location>
    </subcellularLocation>
</comment>
<dbReference type="EMBL" id="CP008849">
    <property type="protein sequence ID" value="AIF99825.1"/>
    <property type="molecule type" value="Genomic_DNA"/>
</dbReference>
<dbReference type="PIRSF" id="PIRSF000193">
    <property type="entry name" value="Pyrrol-5-carb_rd"/>
    <property type="match status" value="1"/>
</dbReference>
<dbReference type="PANTHER" id="PTHR11645">
    <property type="entry name" value="PYRROLINE-5-CARBOXYLATE REDUCTASE"/>
    <property type="match status" value="1"/>
</dbReference>
<reference evidence="19 20" key="2">
    <citation type="journal article" date="2018" name="Nat. Biotechnol.">
        <title>A standardized bacterial taxonomy based on genome phylogeny substantially revises the tree of life.</title>
        <authorList>
            <person name="Parks D.H."/>
            <person name="Chuvochina M."/>
            <person name="Waite D.W."/>
            <person name="Rinke C."/>
            <person name="Skarshewski A."/>
            <person name="Chaumeil P.A."/>
            <person name="Hugenholtz P."/>
        </authorList>
    </citation>
    <scope>NUCLEOTIDE SEQUENCE [LARGE SCALE GENOMIC DNA]</scope>
    <source>
        <strain evidence="17">UBA11621</strain>
        <strain evidence="16">UBA11978</strain>
    </source>
</reference>
<dbReference type="Proteomes" id="UP000056090">
    <property type="component" value="Chromosome"/>
</dbReference>
<dbReference type="GO" id="GO:0005737">
    <property type="term" value="C:cytoplasm"/>
    <property type="evidence" value="ECO:0007669"/>
    <property type="project" value="UniProtKB-SubCell"/>
</dbReference>
<organism evidence="15 18">
    <name type="scientific">Alteromonas australica</name>
    <dbReference type="NCBI Taxonomy" id="589873"/>
    <lineage>
        <taxon>Bacteria</taxon>
        <taxon>Pseudomonadati</taxon>
        <taxon>Pseudomonadota</taxon>
        <taxon>Gammaproteobacteria</taxon>
        <taxon>Alteromonadales</taxon>
        <taxon>Alteromonadaceae</taxon>
        <taxon>Alteromonas/Salinimonas group</taxon>
        <taxon>Alteromonas</taxon>
    </lineage>
</organism>